<keyword evidence="2" id="KW-1185">Reference proteome</keyword>
<dbReference type="VEuPathDB" id="FungiDB:RhiirFUN_006252"/>
<evidence type="ECO:0000313" key="1">
    <source>
        <dbReference type="EMBL" id="PKY59040.1"/>
    </source>
</evidence>
<proteinExistence type="predicted"/>
<reference evidence="1 2" key="1">
    <citation type="submission" date="2015-10" db="EMBL/GenBank/DDBJ databases">
        <title>Genome analyses suggest a sexual origin of heterokaryosis in a supposedly ancient asexual fungus.</title>
        <authorList>
            <person name="Ropars J."/>
            <person name="Sedzielewska K."/>
            <person name="Noel J."/>
            <person name="Charron P."/>
            <person name="Farinelli L."/>
            <person name="Marton T."/>
            <person name="Kruger M."/>
            <person name="Pelin A."/>
            <person name="Brachmann A."/>
            <person name="Corradi N."/>
        </authorList>
    </citation>
    <scope>NUCLEOTIDE SEQUENCE [LARGE SCALE GENOMIC DNA]</scope>
    <source>
        <strain evidence="1 2">A4</strain>
    </source>
</reference>
<dbReference type="VEuPathDB" id="FungiDB:RhiirA1_424628"/>
<dbReference type="Proteomes" id="UP000234323">
    <property type="component" value="Unassembled WGS sequence"/>
</dbReference>
<evidence type="ECO:0000313" key="2">
    <source>
        <dbReference type="Proteomes" id="UP000234323"/>
    </source>
</evidence>
<name>A0A2I1HJL3_9GLOM</name>
<dbReference type="EMBL" id="LLXI01003330">
    <property type="protein sequence ID" value="PKY59040.1"/>
    <property type="molecule type" value="Genomic_DNA"/>
</dbReference>
<organism evidence="1 2">
    <name type="scientific">Rhizophagus irregularis</name>
    <dbReference type="NCBI Taxonomy" id="588596"/>
    <lineage>
        <taxon>Eukaryota</taxon>
        <taxon>Fungi</taxon>
        <taxon>Fungi incertae sedis</taxon>
        <taxon>Mucoromycota</taxon>
        <taxon>Glomeromycotina</taxon>
        <taxon>Glomeromycetes</taxon>
        <taxon>Glomerales</taxon>
        <taxon>Glomeraceae</taxon>
        <taxon>Rhizophagus</taxon>
    </lineage>
</organism>
<accession>A0A2I1HJL3</accession>
<comment type="caution">
    <text evidence="1">The sequence shown here is derived from an EMBL/GenBank/DDBJ whole genome shotgun (WGS) entry which is preliminary data.</text>
</comment>
<protein>
    <submittedName>
        <fullName evidence="1">Uncharacterized protein</fullName>
    </submittedName>
</protein>
<dbReference type="VEuPathDB" id="FungiDB:FUN_004101"/>
<dbReference type="AlphaFoldDB" id="A0A2I1HJL3"/>
<gene>
    <name evidence="1" type="ORF">RhiirA4_430140</name>
</gene>
<sequence>MSEGTFIVMVLAPILRQFFMKNKDDWRMKFGETCLKASAEDQNSQKADDERRSPGKKIDTIIAMKEDDEEFCVVEVSGPPLKKDWTHFIGDRLKIMKMLKTLMNRFAKLRPSSDIRTIKLYGVQVYAYQVIVYEFKLQFSEIYTVREVLRFSIPKTWKDMKNSYETVIGFLKLETILLFF</sequence>